<sequence length="181" mass="19915">NIFLATDSGDSVVLVLSNLLAASDIVDHSTQISRLEPNIRRSEMDSSHPAPAEAFDELVSALRASLTPAITPSSAFASPMALPFFLLQVSKYIEMQPQRFTTEKSKVAFLLSLLSVRMLLWARVIWNSQSNIINSFHAFTDYFKEVFRQSAGSLRKRMEGVGFANRLPAGPSPALAMGLCH</sequence>
<accession>A0A671KE49</accession>
<organism evidence="2 3">
    <name type="scientific">Sinocyclocheilus anshuiensis</name>
    <dbReference type="NCBI Taxonomy" id="1608454"/>
    <lineage>
        <taxon>Eukaryota</taxon>
        <taxon>Metazoa</taxon>
        <taxon>Chordata</taxon>
        <taxon>Craniata</taxon>
        <taxon>Vertebrata</taxon>
        <taxon>Euteleostomi</taxon>
        <taxon>Actinopterygii</taxon>
        <taxon>Neopterygii</taxon>
        <taxon>Teleostei</taxon>
        <taxon>Ostariophysi</taxon>
        <taxon>Cypriniformes</taxon>
        <taxon>Cyprinidae</taxon>
        <taxon>Cyprininae</taxon>
        <taxon>Sinocyclocheilus</taxon>
    </lineage>
</organism>
<dbReference type="Ensembl" id="ENSSANT00000004501.1">
    <property type="protein sequence ID" value="ENSSANP00000004191.1"/>
    <property type="gene ID" value="ENSSANG00000002287.1"/>
</dbReference>
<protein>
    <recommendedName>
        <fullName evidence="1">DUF4939 domain-containing protein</fullName>
    </recommendedName>
</protein>
<dbReference type="InterPro" id="IPR032549">
    <property type="entry name" value="DUF4939"/>
</dbReference>
<proteinExistence type="predicted"/>
<evidence type="ECO:0000259" key="1">
    <source>
        <dbReference type="Pfam" id="PF16297"/>
    </source>
</evidence>
<dbReference type="Pfam" id="PF16297">
    <property type="entry name" value="DUF4939"/>
    <property type="match status" value="1"/>
</dbReference>
<evidence type="ECO:0000313" key="2">
    <source>
        <dbReference type="Ensembl" id="ENSSANP00000004191.1"/>
    </source>
</evidence>
<reference evidence="2" key="1">
    <citation type="submission" date="2025-08" db="UniProtKB">
        <authorList>
            <consortium name="Ensembl"/>
        </authorList>
    </citation>
    <scope>IDENTIFICATION</scope>
</reference>
<reference evidence="2" key="2">
    <citation type="submission" date="2025-09" db="UniProtKB">
        <authorList>
            <consortium name="Ensembl"/>
        </authorList>
    </citation>
    <scope>IDENTIFICATION</scope>
</reference>
<keyword evidence="3" id="KW-1185">Reference proteome</keyword>
<feature type="domain" description="DUF4939" evidence="1">
    <location>
        <begin position="80"/>
        <end position="147"/>
    </location>
</feature>
<evidence type="ECO:0000313" key="3">
    <source>
        <dbReference type="Proteomes" id="UP000472260"/>
    </source>
</evidence>
<dbReference type="AlphaFoldDB" id="A0A671KE49"/>
<dbReference type="Proteomes" id="UP000472260">
    <property type="component" value="Unassembled WGS sequence"/>
</dbReference>
<name>A0A671KE49_9TELE</name>